<feature type="region of interest" description="Disordered" evidence="14">
    <location>
        <begin position="393"/>
        <end position="448"/>
    </location>
</feature>
<evidence type="ECO:0000256" key="12">
    <source>
        <dbReference type="PROSITE-ProRule" id="PRU10141"/>
    </source>
</evidence>
<dbReference type="GO" id="GO:0005886">
    <property type="term" value="C:plasma membrane"/>
    <property type="evidence" value="ECO:0007669"/>
    <property type="project" value="UniProtKB-SubCell"/>
</dbReference>
<dbReference type="OMA" id="HHLVDWA"/>
<comment type="function">
    <text evidence="11">May be involved in plant defense signaling.</text>
</comment>
<dbReference type="FunCoup" id="I1ICF3">
    <property type="interactions" value="612"/>
</dbReference>
<evidence type="ECO:0000256" key="5">
    <source>
        <dbReference type="ARBA" id="ARBA00022527"/>
    </source>
</evidence>
<dbReference type="FunFam" id="3.30.200.20:FF:000228">
    <property type="entry name" value="Serine/threonine-protein kinase BIK1"/>
    <property type="match status" value="1"/>
</dbReference>
<protein>
    <recommendedName>
        <fullName evidence="3">non-specific serine/threonine protein kinase</fullName>
        <ecNumber evidence="3">2.7.11.1</ecNumber>
    </recommendedName>
</protein>
<feature type="domain" description="Protein kinase" evidence="15">
    <location>
        <begin position="102"/>
        <end position="392"/>
    </location>
</feature>
<keyword evidence="18" id="KW-1185">Reference proteome</keyword>
<evidence type="ECO:0000256" key="9">
    <source>
        <dbReference type="ARBA" id="ARBA00022840"/>
    </source>
</evidence>
<dbReference type="eggNOG" id="KOG1187">
    <property type="taxonomic scope" value="Eukaryota"/>
</dbReference>
<dbReference type="Gene3D" id="1.10.510.10">
    <property type="entry name" value="Transferase(Phosphotransferase) domain 1"/>
    <property type="match status" value="1"/>
</dbReference>
<comment type="similarity">
    <text evidence="2">Belongs to the protein kinase superfamily. Ser/Thr protein kinase family.</text>
</comment>
<dbReference type="EC" id="2.7.11.1" evidence="3"/>
<evidence type="ECO:0000256" key="1">
    <source>
        <dbReference type="ARBA" id="ARBA00004236"/>
    </source>
</evidence>
<comment type="subcellular location">
    <subcellularLocation>
        <location evidence="1">Cell membrane</location>
    </subcellularLocation>
</comment>
<dbReference type="HOGENOM" id="CLU_000288_21_1_1"/>
<dbReference type="Gramene" id="PNT69199">
    <property type="protein sequence ID" value="PNT69199"/>
    <property type="gene ID" value="BRADI_3g51160v3"/>
</dbReference>
<dbReference type="PROSITE" id="PS00107">
    <property type="entry name" value="PROTEIN_KINASE_ATP"/>
    <property type="match status" value="1"/>
</dbReference>
<evidence type="ECO:0000256" key="4">
    <source>
        <dbReference type="ARBA" id="ARBA00022475"/>
    </source>
</evidence>
<dbReference type="Proteomes" id="UP000008810">
    <property type="component" value="Chromosome 3"/>
</dbReference>
<keyword evidence="10" id="KW-0472">Membrane</keyword>
<dbReference type="InterPro" id="IPR017441">
    <property type="entry name" value="Protein_kinase_ATP_BS"/>
</dbReference>
<dbReference type="EnsemblPlants" id="PNT69199">
    <property type="protein sequence ID" value="PNT69199"/>
    <property type="gene ID" value="BRADI_3g51160v3"/>
</dbReference>
<reference evidence="17" key="3">
    <citation type="submission" date="2018-08" db="UniProtKB">
        <authorList>
            <consortium name="EnsemblPlants"/>
        </authorList>
    </citation>
    <scope>IDENTIFICATION</scope>
    <source>
        <strain evidence="17">cv. Bd21</strain>
    </source>
</reference>
<name>I1ICF3_BRADI</name>
<evidence type="ECO:0000256" key="6">
    <source>
        <dbReference type="ARBA" id="ARBA00022679"/>
    </source>
</evidence>
<sequence>MGNCFGSSEDADVEAVKAMDHHAHARAAMARPGMVAPQPNAHAAMSPARPPRNKPPSGGSGSGSRRPVAGGEPSPSTEGRILETPNLRIFTFAELKAATRNFKADTLLGEGGFGRVFKGWVDEKTMSPARSGSGMAVAVKKLNPESLQGLQEWQTEVNFLGRLVHPNLVRLLGYCWEDKELLLVYEYMAKGNLEDHLFRSEPRKGGGAFQPLSWSLRLRVAIGAARGLAFLHSSEKHVIYRDFKASNILLDTHFHAKLSDFGLAKDGPAGGSSHVTTRVMGTYGYAAPEYVATGHLYVKSDVYGFGVVLLEVLTGLRALDTDRPSGQHNLVDWAKPHLADRRKLARLMDPRLEGQYSSRGAQRAAQLTLRCLAAEHTNRPSMKEVVAVLQEIESMSSRSSRPDGSVGSASPRPTARSGGHGYGGHSPRPGPAPEWAGGHGSHPPPRGR</sequence>
<evidence type="ECO:0000256" key="14">
    <source>
        <dbReference type="SAM" id="MobiDB-lite"/>
    </source>
</evidence>
<keyword evidence="6" id="KW-0808">Transferase</keyword>
<dbReference type="KEGG" id="bdi:100843073"/>
<accession>I1ICF3</accession>
<dbReference type="GO" id="GO:0005524">
    <property type="term" value="F:ATP binding"/>
    <property type="evidence" value="ECO:0007669"/>
    <property type="project" value="UniProtKB-UniRule"/>
</dbReference>
<evidence type="ECO:0000259" key="15">
    <source>
        <dbReference type="PROSITE" id="PS50011"/>
    </source>
</evidence>
<dbReference type="Pfam" id="PF07714">
    <property type="entry name" value="PK_Tyr_Ser-Thr"/>
    <property type="match status" value="1"/>
</dbReference>
<dbReference type="CDD" id="cd14066">
    <property type="entry name" value="STKc_IRAK"/>
    <property type="match status" value="1"/>
</dbReference>
<dbReference type="GO" id="GO:0004674">
    <property type="term" value="F:protein serine/threonine kinase activity"/>
    <property type="evidence" value="ECO:0007669"/>
    <property type="project" value="UniProtKB-KW"/>
</dbReference>
<dbReference type="InterPro" id="IPR011009">
    <property type="entry name" value="Kinase-like_dom_sf"/>
</dbReference>
<gene>
    <name evidence="17" type="primary">LOC100843073</name>
    <name evidence="16" type="ORF">BRADI_3g51160v3</name>
</gene>
<keyword evidence="9 12" id="KW-0067">ATP-binding</keyword>
<evidence type="ECO:0000256" key="11">
    <source>
        <dbReference type="ARBA" id="ARBA00054261"/>
    </source>
</evidence>
<dbReference type="Gene3D" id="3.30.200.20">
    <property type="entry name" value="Phosphorylase Kinase, domain 1"/>
    <property type="match status" value="1"/>
</dbReference>
<evidence type="ECO:0000256" key="10">
    <source>
        <dbReference type="ARBA" id="ARBA00023136"/>
    </source>
</evidence>
<dbReference type="GeneID" id="100843073"/>
<evidence type="ECO:0000313" key="17">
    <source>
        <dbReference type="EnsemblPlants" id="PNT69199"/>
    </source>
</evidence>
<feature type="compositionally biased region" description="Low complexity" evidence="14">
    <location>
        <begin position="394"/>
        <end position="408"/>
    </location>
</feature>
<reference evidence="16" key="2">
    <citation type="submission" date="2017-06" db="EMBL/GenBank/DDBJ databases">
        <title>WGS assembly of Brachypodium distachyon.</title>
        <authorList>
            <consortium name="The International Brachypodium Initiative"/>
            <person name="Lucas S."/>
            <person name="Harmon-Smith M."/>
            <person name="Lail K."/>
            <person name="Tice H."/>
            <person name="Grimwood J."/>
            <person name="Bruce D."/>
            <person name="Barry K."/>
            <person name="Shu S."/>
            <person name="Lindquist E."/>
            <person name="Wang M."/>
            <person name="Pitluck S."/>
            <person name="Vogel J.P."/>
            <person name="Garvin D.F."/>
            <person name="Mockler T.C."/>
            <person name="Schmutz J."/>
            <person name="Rokhsar D."/>
            <person name="Bevan M.W."/>
        </authorList>
    </citation>
    <scope>NUCLEOTIDE SEQUENCE</scope>
    <source>
        <strain evidence="16">Bd21</strain>
    </source>
</reference>
<evidence type="ECO:0000256" key="7">
    <source>
        <dbReference type="ARBA" id="ARBA00022741"/>
    </source>
</evidence>
<evidence type="ECO:0000256" key="2">
    <source>
        <dbReference type="ARBA" id="ARBA00008684"/>
    </source>
</evidence>
<dbReference type="FunFam" id="1.10.510.10:FF:000032">
    <property type="entry name" value="Serine/threonine-protein kinase PBS1"/>
    <property type="match status" value="1"/>
</dbReference>
<dbReference type="PROSITE" id="PS00108">
    <property type="entry name" value="PROTEIN_KINASE_ST"/>
    <property type="match status" value="1"/>
</dbReference>
<dbReference type="SUPFAM" id="SSF56112">
    <property type="entry name" value="Protein kinase-like (PK-like)"/>
    <property type="match status" value="1"/>
</dbReference>
<evidence type="ECO:0000313" key="16">
    <source>
        <dbReference type="EMBL" id="PNT69199.1"/>
    </source>
</evidence>
<dbReference type="ExpressionAtlas" id="I1ICF3">
    <property type="expression patterns" value="baseline"/>
</dbReference>
<evidence type="ECO:0000313" key="18">
    <source>
        <dbReference type="Proteomes" id="UP000008810"/>
    </source>
</evidence>
<proteinExistence type="inferred from homology"/>
<evidence type="ECO:0000256" key="3">
    <source>
        <dbReference type="ARBA" id="ARBA00012513"/>
    </source>
</evidence>
<feature type="binding site" evidence="12">
    <location>
        <position position="141"/>
    </location>
    <ligand>
        <name>ATP</name>
        <dbReference type="ChEBI" id="CHEBI:30616"/>
    </ligand>
</feature>
<keyword evidence="7 12" id="KW-0547">Nucleotide-binding</keyword>
<evidence type="ECO:0000256" key="13">
    <source>
        <dbReference type="RuleBase" id="RU000304"/>
    </source>
</evidence>
<dbReference type="InterPro" id="IPR001245">
    <property type="entry name" value="Ser-Thr/Tyr_kinase_cat_dom"/>
</dbReference>
<dbReference type="InterPro" id="IPR050823">
    <property type="entry name" value="Plant_Ser_Thr_Prot_Kinase"/>
</dbReference>
<feature type="region of interest" description="Disordered" evidence="14">
    <location>
        <begin position="25"/>
        <end position="81"/>
    </location>
</feature>
<evidence type="ECO:0000256" key="8">
    <source>
        <dbReference type="ARBA" id="ARBA00022777"/>
    </source>
</evidence>
<keyword evidence="4" id="KW-1003">Cell membrane</keyword>
<dbReference type="PROSITE" id="PS50011">
    <property type="entry name" value="PROTEIN_KINASE_DOM"/>
    <property type="match status" value="1"/>
</dbReference>
<dbReference type="AlphaFoldDB" id="I1ICF3"/>
<dbReference type="PANTHER" id="PTHR45621">
    <property type="entry name" value="OS01G0588500 PROTEIN-RELATED"/>
    <property type="match status" value="1"/>
</dbReference>
<dbReference type="EMBL" id="CM000882">
    <property type="protein sequence ID" value="PNT69199.1"/>
    <property type="molecule type" value="Genomic_DNA"/>
</dbReference>
<dbReference type="OrthoDB" id="4062651at2759"/>
<keyword evidence="5 13" id="KW-0723">Serine/threonine-protein kinase</keyword>
<dbReference type="InterPro" id="IPR008271">
    <property type="entry name" value="Ser/Thr_kinase_AS"/>
</dbReference>
<dbReference type="RefSeq" id="XP_003572799.1">
    <property type="nucleotide sequence ID" value="XM_003572751.4"/>
</dbReference>
<keyword evidence="8" id="KW-0418">Kinase</keyword>
<reference evidence="16 17" key="1">
    <citation type="journal article" date="2010" name="Nature">
        <title>Genome sequencing and analysis of the model grass Brachypodium distachyon.</title>
        <authorList>
            <consortium name="International Brachypodium Initiative"/>
        </authorList>
    </citation>
    <scope>NUCLEOTIDE SEQUENCE [LARGE SCALE GENOMIC DNA]</scope>
    <source>
        <strain evidence="16 17">Bd21</strain>
    </source>
</reference>
<dbReference type="InterPro" id="IPR000719">
    <property type="entry name" value="Prot_kinase_dom"/>
</dbReference>
<organism evidence="17">
    <name type="scientific">Brachypodium distachyon</name>
    <name type="common">Purple false brome</name>
    <name type="synonym">Trachynia distachya</name>
    <dbReference type="NCBI Taxonomy" id="15368"/>
    <lineage>
        <taxon>Eukaryota</taxon>
        <taxon>Viridiplantae</taxon>
        <taxon>Streptophyta</taxon>
        <taxon>Embryophyta</taxon>
        <taxon>Tracheophyta</taxon>
        <taxon>Spermatophyta</taxon>
        <taxon>Magnoliopsida</taxon>
        <taxon>Liliopsida</taxon>
        <taxon>Poales</taxon>
        <taxon>Poaceae</taxon>
        <taxon>BOP clade</taxon>
        <taxon>Pooideae</taxon>
        <taxon>Stipodae</taxon>
        <taxon>Brachypodieae</taxon>
        <taxon>Brachypodium</taxon>
    </lineage>
</organism>